<dbReference type="GeneID" id="107064637"/>
<evidence type="ECO:0000256" key="2">
    <source>
        <dbReference type="SAM" id="SignalP"/>
    </source>
</evidence>
<feature type="region of interest" description="Disordered" evidence="1">
    <location>
        <begin position="267"/>
        <end position="305"/>
    </location>
</feature>
<feature type="compositionally biased region" description="Basic and acidic residues" evidence="1">
    <location>
        <begin position="390"/>
        <end position="407"/>
    </location>
</feature>
<feature type="compositionally biased region" description="Low complexity" evidence="1">
    <location>
        <begin position="367"/>
        <end position="379"/>
    </location>
</feature>
<evidence type="ECO:0000313" key="3">
    <source>
        <dbReference type="Proteomes" id="UP000694924"/>
    </source>
</evidence>
<feature type="region of interest" description="Disordered" evidence="1">
    <location>
        <begin position="367"/>
        <end position="444"/>
    </location>
</feature>
<accession>A0ABM1HYI4</accession>
<protein>
    <submittedName>
        <fullName evidence="4">Uncharacterized protein LOC107064637</fullName>
    </submittedName>
</protein>
<feature type="compositionally biased region" description="Low complexity" evidence="1">
    <location>
        <begin position="271"/>
        <end position="280"/>
    </location>
</feature>
<feature type="chain" id="PRO_5046411299" evidence="2">
    <location>
        <begin position="24"/>
        <end position="444"/>
    </location>
</feature>
<reference evidence="4" key="1">
    <citation type="submission" date="2025-08" db="UniProtKB">
        <authorList>
            <consortium name="RefSeq"/>
        </authorList>
    </citation>
    <scope>IDENTIFICATION</scope>
    <source>
        <tissue evidence="4">Whole body</tissue>
    </source>
</reference>
<evidence type="ECO:0000256" key="1">
    <source>
        <dbReference type="SAM" id="MobiDB-lite"/>
    </source>
</evidence>
<organism evidence="3 4">
    <name type="scientific">Polistes dominula</name>
    <name type="common">European paper wasp</name>
    <name type="synonym">Vespa dominula</name>
    <dbReference type="NCBI Taxonomy" id="743375"/>
    <lineage>
        <taxon>Eukaryota</taxon>
        <taxon>Metazoa</taxon>
        <taxon>Ecdysozoa</taxon>
        <taxon>Arthropoda</taxon>
        <taxon>Hexapoda</taxon>
        <taxon>Insecta</taxon>
        <taxon>Pterygota</taxon>
        <taxon>Neoptera</taxon>
        <taxon>Endopterygota</taxon>
        <taxon>Hymenoptera</taxon>
        <taxon>Apocrita</taxon>
        <taxon>Aculeata</taxon>
        <taxon>Vespoidea</taxon>
        <taxon>Vespidae</taxon>
        <taxon>Polistinae</taxon>
        <taxon>Polistini</taxon>
        <taxon>Polistes</taxon>
    </lineage>
</organism>
<gene>
    <name evidence="4" type="primary">LOC107064637</name>
</gene>
<dbReference type="RefSeq" id="XP_015173021.1">
    <property type="nucleotide sequence ID" value="XM_015317535.1"/>
</dbReference>
<evidence type="ECO:0000313" key="4">
    <source>
        <dbReference type="RefSeq" id="XP_015173021.1"/>
    </source>
</evidence>
<keyword evidence="2" id="KW-0732">Signal</keyword>
<proteinExistence type="predicted"/>
<dbReference type="Proteomes" id="UP000694924">
    <property type="component" value="Unplaced"/>
</dbReference>
<keyword evidence="3" id="KW-1185">Reference proteome</keyword>
<feature type="compositionally biased region" description="Basic and acidic residues" evidence="1">
    <location>
        <begin position="281"/>
        <end position="301"/>
    </location>
</feature>
<feature type="signal peptide" evidence="2">
    <location>
        <begin position="1"/>
        <end position="23"/>
    </location>
</feature>
<name>A0ABM1HYI4_POLDO</name>
<feature type="compositionally biased region" description="Basic and acidic residues" evidence="1">
    <location>
        <begin position="428"/>
        <end position="444"/>
    </location>
</feature>
<sequence>MHYGLHIFLCYVTLWNLSNIGSAAKSTINSDILTTFAKNVASVLTPTLFGDFPTNRANRSFFELSSVTKINSERIPRLLPSNKDKTDQATTTEIYQEEINANKHKRLTNVRRQADDFYNPYERPNYPDNAGYRQSQFYDPYNGPNNYFQPTDGDDRTNLRGSLNLGRPVNTRNLANDENIESPGRFDSIYRTHEQISNDRNFGRPYNRLNEFNGYSSFEDRRSRGDLRYHHSPLPIDGHYFGPFGFGPHFPYHHPLGYKYPYGYHGRRPNTESNNSGENNNSKEETKEENGSDRPKPDNRRPIYGGYKPFYDFPPPYKFGPGYYHHGDYNESSVDHRHYHDPYYHKYYDYPYYDDFYPGPFRPYNYGPKSKNGNKNGNNDNGGGNSETQVNKDAETISASEKTEKTIDASNLEYKTKIPTIPFEDGSENERIADDELDHIDPNS</sequence>